<keyword evidence="11 17" id="KW-1133">Transmembrane helix</keyword>
<keyword evidence="13" id="KW-0675">Receptor</keyword>
<dbReference type="Pfam" id="PF00560">
    <property type="entry name" value="LRR_1"/>
    <property type="match status" value="2"/>
</dbReference>
<organism evidence="19 20">
    <name type="scientific">Papaver nudicaule</name>
    <name type="common">Iceland poppy</name>
    <dbReference type="NCBI Taxonomy" id="74823"/>
    <lineage>
        <taxon>Eukaryota</taxon>
        <taxon>Viridiplantae</taxon>
        <taxon>Streptophyta</taxon>
        <taxon>Embryophyta</taxon>
        <taxon>Tracheophyta</taxon>
        <taxon>Spermatophyta</taxon>
        <taxon>Magnoliopsida</taxon>
        <taxon>Ranunculales</taxon>
        <taxon>Papaveraceae</taxon>
        <taxon>Papaveroideae</taxon>
        <taxon>Papaver</taxon>
    </lineage>
</organism>
<evidence type="ECO:0000313" key="20">
    <source>
        <dbReference type="Proteomes" id="UP001177140"/>
    </source>
</evidence>
<dbReference type="InterPro" id="IPR052422">
    <property type="entry name" value="Auxin_Ser/Thr_Kinase"/>
</dbReference>
<evidence type="ECO:0000256" key="13">
    <source>
        <dbReference type="ARBA" id="ARBA00023170"/>
    </source>
</evidence>
<dbReference type="Pfam" id="PF07714">
    <property type="entry name" value="PK_Tyr_Ser-Thr"/>
    <property type="match status" value="1"/>
</dbReference>
<keyword evidence="6" id="KW-0732">Signal</keyword>
<evidence type="ECO:0000256" key="14">
    <source>
        <dbReference type="ARBA" id="ARBA00023180"/>
    </source>
</evidence>
<feature type="binding site" evidence="15">
    <location>
        <position position="425"/>
    </location>
    <ligand>
        <name>ATP</name>
        <dbReference type="ChEBI" id="CHEBI:30616"/>
    </ligand>
</feature>
<evidence type="ECO:0000256" key="10">
    <source>
        <dbReference type="ARBA" id="ARBA00022840"/>
    </source>
</evidence>
<evidence type="ECO:0000256" key="11">
    <source>
        <dbReference type="ARBA" id="ARBA00022989"/>
    </source>
</evidence>
<evidence type="ECO:0000256" key="15">
    <source>
        <dbReference type="PROSITE-ProRule" id="PRU10141"/>
    </source>
</evidence>
<dbReference type="AlphaFoldDB" id="A0AA41W0X9"/>
<dbReference type="FunFam" id="1.10.510.10:FF:000198">
    <property type="entry name" value="receptor protein kinase TMK1"/>
    <property type="match status" value="1"/>
</dbReference>
<dbReference type="FunFam" id="3.30.200.20:FF:000039">
    <property type="entry name" value="receptor-like protein kinase FERONIA"/>
    <property type="match status" value="1"/>
</dbReference>
<dbReference type="PROSITE" id="PS00107">
    <property type="entry name" value="PROTEIN_KINASE_ATP"/>
    <property type="match status" value="1"/>
</dbReference>
<name>A0AA41W0X9_PAPNU</name>
<keyword evidence="5 17" id="KW-0812">Transmembrane</keyword>
<evidence type="ECO:0000256" key="16">
    <source>
        <dbReference type="SAM" id="MobiDB-lite"/>
    </source>
</evidence>
<dbReference type="Gene3D" id="3.30.200.20">
    <property type="entry name" value="Phosphorylase Kinase, domain 1"/>
    <property type="match status" value="1"/>
</dbReference>
<dbReference type="InterPro" id="IPR011009">
    <property type="entry name" value="Kinase-like_dom_sf"/>
</dbReference>
<keyword evidence="4" id="KW-0808">Transferase</keyword>
<evidence type="ECO:0000313" key="19">
    <source>
        <dbReference type="EMBL" id="MCL7051032.1"/>
    </source>
</evidence>
<dbReference type="CDD" id="cd14066">
    <property type="entry name" value="STKc_IRAK"/>
    <property type="match status" value="1"/>
</dbReference>
<feature type="compositionally biased region" description="Polar residues" evidence="16">
    <location>
        <begin position="363"/>
        <end position="374"/>
    </location>
</feature>
<dbReference type="PROSITE" id="PS00108">
    <property type="entry name" value="PROTEIN_KINASE_ST"/>
    <property type="match status" value="1"/>
</dbReference>
<evidence type="ECO:0000256" key="12">
    <source>
        <dbReference type="ARBA" id="ARBA00023136"/>
    </source>
</evidence>
<keyword evidence="14" id="KW-0325">Glycoprotein</keyword>
<dbReference type="Gene3D" id="3.80.10.10">
    <property type="entry name" value="Ribonuclease Inhibitor"/>
    <property type="match status" value="2"/>
</dbReference>
<keyword evidence="8 15" id="KW-0547">Nucleotide-binding</keyword>
<keyword evidence="20" id="KW-1185">Reference proteome</keyword>
<comment type="subcellular location">
    <subcellularLocation>
        <location evidence="1">Membrane</location>
        <topology evidence="1">Single-pass membrane protein</topology>
    </subcellularLocation>
</comment>
<feature type="transmembrane region" description="Helical" evidence="17">
    <location>
        <begin position="261"/>
        <end position="281"/>
    </location>
</feature>
<proteinExistence type="predicted"/>
<dbReference type="InterPro" id="IPR001611">
    <property type="entry name" value="Leu-rich_rpt"/>
</dbReference>
<comment type="caution">
    <text evidence="19">The sequence shown here is derived from an EMBL/GenBank/DDBJ whole genome shotgun (WGS) entry which is preliminary data.</text>
</comment>
<evidence type="ECO:0000256" key="8">
    <source>
        <dbReference type="ARBA" id="ARBA00022741"/>
    </source>
</evidence>
<evidence type="ECO:0000256" key="9">
    <source>
        <dbReference type="ARBA" id="ARBA00022777"/>
    </source>
</evidence>
<dbReference type="InterPro" id="IPR032675">
    <property type="entry name" value="LRR_dom_sf"/>
</dbReference>
<feature type="region of interest" description="Disordered" evidence="16">
    <location>
        <begin position="349"/>
        <end position="374"/>
    </location>
</feature>
<dbReference type="InterPro" id="IPR001245">
    <property type="entry name" value="Ser-Thr/Tyr_kinase_cat_dom"/>
</dbReference>
<dbReference type="EMBL" id="JAJJMA010334292">
    <property type="protein sequence ID" value="MCL7051032.1"/>
    <property type="molecule type" value="Genomic_DNA"/>
</dbReference>
<evidence type="ECO:0000256" key="5">
    <source>
        <dbReference type="ARBA" id="ARBA00022692"/>
    </source>
</evidence>
<dbReference type="GO" id="GO:0004674">
    <property type="term" value="F:protein serine/threonine kinase activity"/>
    <property type="evidence" value="ECO:0007669"/>
    <property type="project" value="UniProtKB-KW"/>
</dbReference>
<keyword evidence="9" id="KW-0418">Kinase</keyword>
<evidence type="ECO:0000256" key="1">
    <source>
        <dbReference type="ARBA" id="ARBA00004167"/>
    </source>
</evidence>
<evidence type="ECO:0000256" key="6">
    <source>
        <dbReference type="ARBA" id="ARBA00022729"/>
    </source>
</evidence>
<dbReference type="PROSITE" id="PS50011">
    <property type="entry name" value="PROTEIN_KINASE_DOM"/>
    <property type="match status" value="1"/>
</dbReference>
<dbReference type="InterPro" id="IPR008271">
    <property type="entry name" value="Ser/Thr_kinase_AS"/>
</dbReference>
<dbReference type="Proteomes" id="UP001177140">
    <property type="component" value="Unassembled WGS sequence"/>
</dbReference>
<dbReference type="FunFam" id="3.80.10.10:FF:000129">
    <property type="entry name" value="Leucine-rich repeat receptor-like kinase"/>
    <property type="match status" value="1"/>
</dbReference>
<feature type="region of interest" description="Disordered" evidence="16">
    <location>
        <begin position="294"/>
        <end position="319"/>
    </location>
</feature>
<accession>A0AA41W0X9</accession>
<evidence type="ECO:0000256" key="17">
    <source>
        <dbReference type="SAM" id="Phobius"/>
    </source>
</evidence>
<keyword evidence="2" id="KW-0723">Serine/threonine-protein kinase</keyword>
<keyword evidence="10 15" id="KW-0067">ATP-binding</keyword>
<keyword evidence="3" id="KW-0433">Leucine-rich repeat</keyword>
<dbReference type="Gene3D" id="1.10.510.10">
    <property type="entry name" value="Transferase(Phosphotransferase) domain 1"/>
    <property type="match status" value="1"/>
</dbReference>
<dbReference type="GO" id="GO:0005524">
    <property type="term" value="F:ATP binding"/>
    <property type="evidence" value="ECO:0007669"/>
    <property type="project" value="UniProtKB-UniRule"/>
</dbReference>
<evidence type="ECO:0000256" key="4">
    <source>
        <dbReference type="ARBA" id="ARBA00022679"/>
    </source>
</evidence>
<dbReference type="SMART" id="SM00220">
    <property type="entry name" value="S_TKc"/>
    <property type="match status" value="1"/>
</dbReference>
<dbReference type="PANTHER" id="PTHR47986:SF10">
    <property type="entry name" value="RECEPTOR-LIKE KINASE TMK4"/>
    <property type="match status" value="1"/>
</dbReference>
<keyword evidence="7" id="KW-0677">Repeat</keyword>
<evidence type="ECO:0000259" key="18">
    <source>
        <dbReference type="PROSITE" id="PS50011"/>
    </source>
</evidence>
<dbReference type="SUPFAM" id="SSF52058">
    <property type="entry name" value="L domain-like"/>
    <property type="match status" value="1"/>
</dbReference>
<feature type="domain" description="Protein kinase" evidence="18">
    <location>
        <begin position="397"/>
        <end position="678"/>
    </location>
</feature>
<dbReference type="InterPro" id="IPR000719">
    <property type="entry name" value="Prot_kinase_dom"/>
</dbReference>
<protein>
    <recommendedName>
        <fullName evidence="18">Protein kinase domain-containing protein</fullName>
    </recommendedName>
</protein>
<keyword evidence="12 17" id="KW-0472">Membrane</keyword>
<sequence>MGLSGTLEILGKMTSLEQVWVNKNMFTGVIPNLSNCTDLFDIQLRDNLLTGVVPSTLWQLPALINISLANNKFMGEFPSFQKGTNVVISGLNSFCRRLPGPCDPQVTTLLKIAEALEWPITLAENWLGNDACRGWTFVTCDPQKKNVTAIDFSKQHFVGTISPAFAEFGSLKNLFLNDNNLTGAIPDSLLNLTQLQTLDVTNNNLSGKVPLFPPGKVTLKSEGNPFLVKEVLNGAPSPGGDPLSPKGQPAGDKNANVSTGMIVAIVIAAILFLAIAIFVGYKCIQRKQKKKLATVQSSTNGKEIAMGSGTAGGSRRNGDVGVATELTIGSTRRNGDGGVATELTIGNGTAGGSIRNDDGSVATELTSQSSGDNSEAQYFEGGNTFSNEVLRQATDNFSEKNVLGRGGFGKVYKGELDDGIQIAVKRMELNLKDKKGLKEFQAEISVLTKVRHRHLVALLGFCVDGHERLLVYEYMPQGNLSHHLFECNESEGNNPLTWKQRVSIALDVARGVEYLHNLAQQSFIHRDLKTTNILLGDDMRAKVADFGMVKNALDGKDSLLTKLVGTFGYLAPEYAATGRVTRKVDVYAYGVVLMELLTGRKALDEKLPEEQSHLVTWFRRVLINKDAVRKCIDPTLDPDDETYANILTVAELAGHCTARYPSQRPEMGHAVNVLGPLVEQWKPSRDEEEDAYGIDLHMSLPQALKRWQLDEGTSTMATGQYSHTHTSSLGDSQSSSPTKPSLKL</sequence>
<feature type="region of interest" description="Disordered" evidence="16">
    <location>
        <begin position="717"/>
        <end position="744"/>
    </location>
</feature>
<evidence type="ECO:0000256" key="7">
    <source>
        <dbReference type="ARBA" id="ARBA00022737"/>
    </source>
</evidence>
<reference evidence="19" key="1">
    <citation type="submission" date="2022-03" db="EMBL/GenBank/DDBJ databases">
        <title>A functionally conserved STORR gene fusion in Papaver species that diverged 16.8 million years ago.</title>
        <authorList>
            <person name="Catania T."/>
        </authorList>
    </citation>
    <scope>NUCLEOTIDE SEQUENCE</scope>
    <source>
        <strain evidence="19">S-191538</strain>
    </source>
</reference>
<dbReference type="InterPro" id="IPR017441">
    <property type="entry name" value="Protein_kinase_ATP_BS"/>
</dbReference>
<evidence type="ECO:0000256" key="3">
    <source>
        <dbReference type="ARBA" id="ARBA00022614"/>
    </source>
</evidence>
<evidence type="ECO:0000256" key="2">
    <source>
        <dbReference type="ARBA" id="ARBA00022527"/>
    </source>
</evidence>
<dbReference type="PANTHER" id="PTHR47986">
    <property type="entry name" value="OSJNBA0070M12.3 PROTEIN"/>
    <property type="match status" value="1"/>
</dbReference>
<gene>
    <name evidence="19" type="ORF">MKW94_025418</name>
</gene>
<dbReference type="SUPFAM" id="SSF56112">
    <property type="entry name" value="Protein kinase-like (PK-like)"/>
    <property type="match status" value="1"/>
</dbReference>
<dbReference type="GO" id="GO:0016020">
    <property type="term" value="C:membrane"/>
    <property type="evidence" value="ECO:0007669"/>
    <property type="project" value="UniProtKB-SubCell"/>
</dbReference>